<feature type="signal peptide" evidence="4">
    <location>
        <begin position="1"/>
        <end position="21"/>
    </location>
</feature>
<dbReference type="Gramene" id="Kaladp0395s0016.1.v1.1">
    <property type="protein sequence ID" value="Kaladp0395s0016.1.v1.1"/>
    <property type="gene ID" value="Kaladp0395s0016.v1.1"/>
</dbReference>
<dbReference type="SUPFAM" id="SSF52266">
    <property type="entry name" value="SGNH hydrolase"/>
    <property type="match status" value="1"/>
</dbReference>
<keyword evidence="4" id="KW-0732">Signal</keyword>
<keyword evidence="2" id="KW-0378">Hydrolase</keyword>
<dbReference type="Gene3D" id="3.40.50.1110">
    <property type="entry name" value="SGNH hydrolase"/>
    <property type="match status" value="1"/>
</dbReference>
<reference evidence="5" key="1">
    <citation type="submission" date="2021-01" db="UniProtKB">
        <authorList>
            <consortium name="EnsemblPlants"/>
        </authorList>
    </citation>
    <scope>IDENTIFICATION</scope>
</reference>
<accession>A0A7N0VA94</accession>
<evidence type="ECO:0000256" key="2">
    <source>
        <dbReference type="ARBA" id="ARBA00022801"/>
    </source>
</evidence>
<sequence>MLRWCQLVLCFLILGFDHSHAILPPALYVFGDSLVDVGNNNHLLISITKANFPHNGLDFPTKQATGRFSNGKNAADFLADKLGIPTSPPYLFLKSEKEVNGSAFVVPGVSFASGGAGILNGTDNLLQQSLPLTEQVEYYSLVYQQIVKQLGAAAAQKHLSKSIFAIVIGSNDVLGYHDPNSTAGNASTPQQYAHQMVTLLQTHVNRIYGLGGRKFLIAGIGPVGCCPSERNKNKDQCDDDANRLAQIYNEGLKSMLHHLKSSLPGFYYSYFDAYKVLNSFIQNPADYGFTEARAACCGLGNLNALLPCLPVSTYCSNRRDHVFWDLYHPTEAAASIFVDYIYDGPRPYTFPLNLKQLVAA</sequence>
<evidence type="ECO:0000313" key="6">
    <source>
        <dbReference type="Proteomes" id="UP000594263"/>
    </source>
</evidence>
<dbReference type="InterPro" id="IPR051058">
    <property type="entry name" value="GDSL_Est/Lipase"/>
</dbReference>
<dbReference type="PANTHER" id="PTHR45648:SF106">
    <property type="entry name" value="ANTHER-SPECIFIC PROLINE-RICH PROTEIN APG"/>
    <property type="match status" value="1"/>
</dbReference>
<evidence type="ECO:0008006" key="7">
    <source>
        <dbReference type="Google" id="ProtNLM"/>
    </source>
</evidence>
<dbReference type="OMA" id="HMNGRIA"/>
<keyword evidence="3" id="KW-0443">Lipid metabolism</keyword>
<name>A0A7N0VA94_KALFE</name>
<proteinExistence type="inferred from homology"/>
<dbReference type="GO" id="GO:0016042">
    <property type="term" value="P:lipid catabolic process"/>
    <property type="evidence" value="ECO:0007669"/>
    <property type="project" value="UniProtKB-KW"/>
</dbReference>
<evidence type="ECO:0000256" key="1">
    <source>
        <dbReference type="ARBA" id="ARBA00008668"/>
    </source>
</evidence>
<keyword evidence="6" id="KW-1185">Reference proteome</keyword>
<dbReference type="Pfam" id="PF00657">
    <property type="entry name" value="Lipase_GDSL"/>
    <property type="match status" value="1"/>
</dbReference>
<dbReference type="CDD" id="cd01837">
    <property type="entry name" value="SGNH_plant_lipase_like"/>
    <property type="match status" value="1"/>
</dbReference>
<protein>
    <recommendedName>
        <fullName evidence="7">GDSL esterase/lipase</fullName>
    </recommendedName>
</protein>
<keyword evidence="3" id="KW-0442">Lipid degradation</keyword>
<evidence type="ECO:0000256" key="4">
    <source>
        <dbReference type="SAM" id="SignalP"/>
    </source>
</evidence>
<dbReference type="InterPro" id="IPR036514">
    <property type="entry name" value="SGNH_hydro_sf"/>
</dbReference>
<dbReference type="AlphaFoldDB" id="A0A7N0VA94"/>
<organism evidence="5 6">
    <name type="scientific">Kalanchoe fedtschenkoi</name>
    <name type="common">Lavender scallops</name>
    <name type="synonym">South American air plant</name>
    <dbReference type="NCBI Taxonomy" id="63787"/>
    <lineage>
        <taxon>Eukaryota</taxon>
        <taxon>Viridiplantae</taxon>
        <taxon>Streptophyta</taxon>
        <taxon>Embryophyta</taxon>
        <taxon>Tracheophyta</taxon>
        <taxon>Spermatophyta</taxon>
        <taxon>Magnoliopsida</taxon>
        <taxon>eudicotyledons</taxon>
        <taxon>Gunneridae</taxon>
        <taxon>Pentapetalae</taxon>
        <taxon>Saxifragales</taxon>
        <taxon>Crassulaceae</taxon>
        <taxon>Kalanchoe</taxon>
    </lineage>
</organism>
<dbReference type="PANTHER" id="PTHR45648">
    <property type="entry name" value="GDSL LIPASE/ACYLHYDROLASE FAMILY PROTEIN (AFU_ORTHOLOGUE AFUA_4G14700)"/>
    <property type="match status" value="1"/>
</dbReference>
<dbReference type="InterPro" id="IPR001087">
    <property type="entry name" value="GDSL"/>
</dbReference>
<evidence type="ECO:0000256" key="3">
    <source>
        <dbReference type="ARBA" id="ARBA00022963"/>
    </source>
</evidence>
<feature type="chain" id="PRO_5029760851" description="GDSL esterase/lipase" evidence="4">
    <location>
        <begin position="22"/>
        <end position="360"/>
    </location>
</feature>
<dbReference type="EnsemblPlants" id="Kaladp0395s0016.1.v1.1">
    <property type="protein sequence ID" value="Kaladp0395s0016.1.v1.1"/>
    <property type="gene ID" value="Kaladp0395s0016.v1.1"/>
</dbReference>
<dbReference type="InterPro" id="IPR035669">
    <property type="entry name" value="SGNH_plant_lipase-like"/>
</dbReference>
<dbReference type="GO" id="GO:0016788">
    <property type="term" value="F:hydrolase activity, acting on ester bonds"/>
    <property type="evidence" value="ECO:0007669"/>
    <property type="project" value="InterPro"/>
</dbReference>
<comment type="similarity">
    <text evidence="1">Belongs to the 'GDSL' lipolytic enzyme family.</text>
</comment>
<evidence type="ECO:0000313" key="5">
    <source>
        <dbReference type="EnsemblPlants" id="Kaladp0395s0016.1.v1.1"/>
    </source>
</evidence>
<dbReference type="Proteomes" id="UP000594263">
    <property type="component" value="Unplaced"/>
</dbReference>